<dbReference type="SUPFAM" id="SSF116734">
    <property type="entry name" value="DNA methylase specificity domain"/>
    <property type="match status" value="2"/>
</dbReference>
<feature type="compositionally biased region" description="Acidic residues" evidence="4">
    <location>
        <begin position="471"/>
        <end position="489"/>
    </location>
</feature>
<dbReference type="AlphaFoldDB" id="A0A6A8MAZ5"/>
<evidence type="ECO:0000259" key="5">
    <source>
        <dbReference type="Pfam" id="PF01420"/>
    </source>
</evidence>
<comment type="caution">
    <text evidence="6">The sequence shown here is derived from an EMBL/GenBank/DDBJ whole genome shotgun (WGS) entry which is preliminary data.</text>
</comment>
<dbReference type="PANTHER" id="PTHR30408:SF12">
    <property type="entry name" value="TYPE I RESTRICTION ENZYME MJAVIII SPECIFICITY SUBUNIT"/>
    <property type="match status" value="1"/>
</dbReference>
<evidence type="ECO:0000256" key="3">
    <source>
        <dbReference type="ARBA" id="ARBA00023125"/>
    </source>
</evidence>
<name>A0A6A8MAZ5_9LACO</name>
<organism evidence="6 7">
    <name type="scientific">Lactobacillus porci</name>
    <dbReference type="NCBI Taxonomy" id="2012477"/>
    <lineage>
        <taxon>Bacteria</taxon>
        <taxon>Bacillati</taxon>
        <taxon>Bacillota</taxon>
        <taxon>Bacilli</taxon>
        <taxon>Lactobacillales</taxon>
        <taxon>Lactobacillaceae</taxon>
        <taxon>Lactobacillus</taxon>
    </lineage>
</organism>
<dbReference type="InterPro" id="IPR000055">
    <property type="entry name" value="Restrct_endonuc_typeI_TRD"/>
</dbReference>
<evidence type="ECO:0000256" key="2">
    <source>
        <dbReference type="ARBA" id="ARBA00022747"/>
    </source>
</evidence>
<proteinExistence type="inferred from homology"/>
<dbReference type="GO" id="GO:0009307">
    <property type="term" value="P:DNA restriction-modification system"/>
    <property type="evidence" value="ECO:0007669"/>
    <property type="project" value="UniProtKB-KW"/>
</dbReference>
<dbReference type="Proteomes" id="UP000438120">
    <property type="component" value="Unassembled WGS sequence"/>
</dbReference>
<dbReference type="InterPro" id="IPR052021">
    <property type="entry name" value="Type-I_RS_S_subunit"/>
</dbReference>
<comment type="similarity">
    <text evidence="1">Belongs to the type-I restriction system S methylase family.</text>
</comment>
<gene>
    <name evidence="6" type="ORF">FYJ62_01015</name>
</gene>
<dbReference type="Pfam" id="PF01420">
    <property type="entry name" value="Methylase_S"/>
    <property type="match status" value="1"/>
</dbReference>
<sequence length="489" mass="56049">MASWMRSWRAYRMNNAYPEYQSVNQKWAKEIPSHWRMERLKLVFGLRKETNNPVITDNILSLTAKQGVIPYAEKEGAGGNKPKADLTKYNICREGDLLVNNMNVVSGAAGVSRYTGCVSPVYYPLVLRHEDNVWYYHYIFRLVTFQRSLIGLGKGILMHESDNGTLTSVRMRISMDYLGNVLLPVPPRAEQDQIVRFLDWKVSEINKLIGIRRKEIQEFNQLKNTVITKTVTTGLKREEMCGTDNSYYRMIPKGWRITKTLRVLSQPLTDGPHTTPQLYEEGIPFVSAEAVSCGNGKIDFNHIRGFISQDFYEECCKKYVPKIDDIYMIKSGATTGRVSIVDTDRIFTIWSPLAVFRCNQEVMLPRFLFYALQALPYQQQVQDGWSYGTQQNIGMRVLEQLKLAYPDVTEQEKIACYLDDKCDMLDKAIQLTESKIKALQELKSTIISDAVTGKIDVRNVTVPEYEHVDDVVDDDSENNEETETDGEEA</sequence>
<dbReference type="InterPro" id="IPR044946">
    <property type="entry name" value="Restrct_endonuc_typeI_TRD_sf"/>
</dbReference>
<keyword evidence="7" id="KW-1185">Reference proteome</keyword>
<evidence type="ECO:0000313" key="6">
    <source>
        <dbReference type="EMBL" id="MST86263.1"/>
    </source>
</evidence>
<accession>A0A6A8MAZ5</accession>
<evidence type="ECO:0000256" key="4">
    <source>
        <dbReference type="SAM" id="MobiDB-lite"/>
    </source>
</evidence>
<protein>
    <recommendedName>
        <fullName evidence="5">Type I restriction modification DNA specificity domain-containing protein</fullName>
    </recommendedName>
</protein>
<dbReference type="PANTHER" id="PTHR30408">
    <property type="entry name" value="TYPE-1 RESTRICTION ENZYME ECOKI SPECIFICITY PROTEIN"/>
    <property type="match status" value="1"/>
</dbReference>
<evidence type="ECO:0000313" key="7">
    <source>
        <dbReference type="Proteomes" id="UP000438120"/>
    </source>
</evidence>
<keyword evidence="2" id="KW-0680">Restriction system</keyword>
<keyword evidence="3" id="KW-0238">DNA-binding</keyword>
<dbReference type="GO" id="GO:0003677">
    <property type="term" value="F:DNA binding"/>
    <property type="evidence" value="ECO:0007669"/>
    <property type="project" value="UniProtKB-KW"/>
</dbReference>
<feature type="domain" description="Type I restriction modification DNA specificity" evidence="5">
    <location>
        <begin position="294"/>
        <end position="439"/>
    </location>
</feature>
<dbReference type="OrthoDB" id="9795776at2"/>
<reference evidence="6 7" key="1">
    <citation type="submission" date="2019-08" db="EMBL/GenBank/DDBJ databases">
        <title>In-depth cultivation of the pig gut microbiome towards novel bacterial diversity and tailored functional studies.</title>
        <authorList>
            <person name="Wylensek D."/>
            <person name="Hitch T.C.A."/>
            <person name="Clavel T."/>
        </authorList>
    </citation>
    <scope>NUCLEOTIDE SEQUENCE [LARGE SCALE GENOMIC DNA]</scope>
    <source>
        <strain evidence="6 7">Bifido-178-WT-2B</strain>
    </source>
</reference>
<dbReference type="EMBL" id="VUMX01000001">
    <property type="protein sequence ID" value="MST86263.1"/>
    <property type="molecule type" value="Genomic_DNA"/>
</dbReference>
<feature type="region of interest" description="Disordered" evidence="4">
    <location>
        <begin position="470"/>
        <end position="489"/>
    </location>
</feature>
<dbReference type="Gene3D" id="1.10.287.1120">
    <property type="entry name" value="Bipartite methylase S protein"/>
    <property type="match status" value="1"/>
</dbReference>
<evidence type="ECO:0000256" key="1">
    <source>
        <dbReference type="ARBA" id="ARBA00010923"/>
    </source>
</evidence>
<dbReference type="Gene3D" id="3.90.220.20">
    <property type="entry name" value="DNA methylase specificity domains"/>
    <property type="match status" value="2"/>
</dbReference>